<organism evidence="2 3">
    <name type="scientific">Brachymonas denitrificans DSM 15123</name>
    <dbReference type="NCBI Taxonomy" id="1121117"/>
    <lineage>
        <taxon>Bacteria</taxon>
        <taxon>Pseudomonadati</taxon>
        <taxon>Pseudomonadota</taxon>
        <taxon>Betaproteobacteria</taxon>
        <taxon>Burkholderiales</taxon>
        <taxon>Comamonadaceae</taxon>
        <taxon>Brachymonas</taxon>
    </lineage>
</organism>
<feature type="signal peptide" evidence="1">
    <location>
        <begin position="1"/>
        <end position="21"/>
    </location>
</feature>
<protein>
    <submittedName>
        <fullName evidence="2">NlpE N-terminal domain-containing protein</fullName>
    </submittedName>
</protein>
<dbReference type="AlphaFoldDB" id="A0A1H8KQ02"/>
<evidence type="ECO:0000313" key="3">
    <source>
        <dbReference type="Proteomes" id="UP000199531"/>
    </source>
</evidence>
<dbReference type="InterPro" id="IPR007298">
    <property type="entry name" value="Cu-R_lipoprotein_NlpE"/>
</dbReference>
<dbReference type="OrthoDB" id="5348860at2"/>
<reference evidence="2 3" key="1">
    <citation type="submission" date="2016-10" db="EMBL/GenBank/DDBJ databases">
        <authorList>
            <person name="de Groot N.N."/>
        </authorList>
    </citation>
    <scope>NUCLEOTIDE SEQUENCE [LARGE SCALE GENOMIC DNA]</scope>
    <source>
        <strain evidence="2 3">DSM 15123</strain>
    </source>
</reference>
<feature type="chain" id="PRO_5011657396" evidence="1">
    <location>
        <begin position="22"/>
        <end position="160"/>
    </location>
</feature>
<keyword evidence="3" id="KW-1185">Reference proteome</keyword>
<dbReference type="Gene3D" id="2.40.128.640">
    <property type="match status" value="1"/>
</dbReference>
<sequence length="160" mass="17298">MYSSFRSLVSRPLRAVGLALAAGALLLAGCGTPPQSTSKSTVRQIKRPAQNANLGWVGSYRTNAPCPLTGAPGCTSQTLMLMLNPDNTYSLTTTTYRRSGAPYSFTSRARFRWDGRDIVLASKDENARLRVNSNGTLERIGADGLTQSEAARTPLVFRKL</sequence>
<dbReference type="EMBL" id="FOCW01000012">
    <property type="protein sequence ID" value="SEN94478.1"/>
    <property type="molecule type" value="Genomic_DNA"/>
</dbReference>
<gene>
    <name evidence="2" type="ORF">SAMN02745977_02400</name>
</gene>
<keyword evidence="1" id="KW-0732">Signal</keyword>
<evidence type="ECO:0000256" key="1">
    <source>
        <dbReference type="SAM" id="SignalP"/>
    </source>
</evidence>
<dbReference type="RefSeq" id="WP_091818263.1">
    <property type="nucleotide sequence ID" value="NZ_FOCW01000012.1"/>
</dbReference>
<dbReference type="Proteomes" id="UP000199531">
    <property type="component" value="Unassembled WGS sequence"/>
</dbReference>
<name>A0A1H8KQ02_9BURK</name>
<dbReference type="PROSITE" id="PS51257">
    <property type="entry name" value="PROKAR_LIPOPROTEIN"/>
    <property type="match status" value="1"/>
</dbReference>
<evidence type="ECO:0000313" key="2">
    <source>
        <dbReference type="EMBL" id="SEN94478.1"/>
    </source>
</evidence>
<proteinExistence type="predicted"/>
<accession>A0A1H8KQ02</accession>
<dbReference type="Pfam" id="PF04170">
    <property type="entry name" value="NlpE"/>
    <property type="match status" value="1"/>
</dbReference>